<dbReference type="CDD" id="cd16279">
    <property type="entry name" value="metallo-hydrolase-like_MBL-fold"/>
    <property type="match status" value="1"/>
</dbReference>
<evidence type="ECO:0000313" key="6">
    <source>
        <dbReference type="Proteomes" id="UP000282076"/>
    </source>
</evidence>
<protein>
    <submittedName>
        <fullName evidence="5">MBL fold metallo-hydrolase</fullName>
    </submittedName>
</protein>
<sequence length="257" mass="29043">MRITFLGNGDSMGTPRVYCECAVCGEARISGGNIRLRSSILIEEEGQQPLLLDCGPDWRKQMENSGIREIGQALLTHAHFDHIGGLTEWADACRWTESVARVYAPDEVLNEVRLRFPWLEKQFKMSSNDKGLDYGDWRITPWKVNHGKNGYSYAYHFEHALRGVKWAYCSDAIQLTDRQKAPLSMLELLVLGTSFVEENFPMDTRSVYDMKEGLLLAEECLPAKVLFTHLSHDVDVREDYGLPAGIALAATGMRVDI</sequence>
<dbReference type="PANTHER" id="PTHR42663:SF6">
    <property type="entry name" value="HYDROLASE C777.06C-RELATED"/>
    <property type="match status" value="1"/>
</dbReference>
<reference evidence="5 6" key="1">
    <citation type="submission" date="2018-10" db="EMBL/GenBank/DDBJ databases">
        <title>Cohnella sp. M2MS4P-1, whole genome shotgun sequence.</title>
        <authorList>
            <person name="Tuo L."/>
        </authorList>
    </citation>
    <scope>NUCLEOTIDE SEQUENCE [LARGE SCALE GENOMIC DNA]</scope>
    <source>
        <strain evidence="5 6">M2MS4P-1</strain>
    </source>
</reference>
<evidence type="ECO:0000256" key="3">
    <source>
        <dbReference type="ARBA" id="ARBA00048505"/>
    </source>
</evidence>
<comment type="caution">
    <text evidence="5">The sequence shown here is derived from an EMBL/GenBank/DDBJ whole genome shotgun (WGS) entry which is preliminary data.</text>
</comment>
<comment type="function">
    <text evidence="2">Counteracts the endogenous Pycsar antiviral defense system. Phosphodiesterase that enables metal-dependent hydrolysis of host cyclic nucleotide Pycsar defense signals such as cCMP and cUMP.</text>
</comment>
<dbReference type="GO" id="GO:0016787">
    <property type="term" value="F:hydrolase activity"/>
    <property type="evidence" value="ECO:0007669"/>
    <property type="project" value="UniProtKB-KW"/>
</dbReference>
<dbReference type="AlphaFoldDB" id="A0A494Y3N8"/>
<evidence type="ECO:0000256" key="1">
    <source>
        <dbReference type="ARBA" id="ARBA00034221"/>
    </source>
</evidence>
<proteinExistence type="predicted"/>
<evidence type="ECO:0000259" key="4">
    <source>
        <dbReference type="SMART" id="SM00849"/>
    </source>
</evidence>
<dbReference type="Pfam" id="PF12706">
    <property type="entry name" value="Lactamase_B_2"/>
    <property type="match status" value="1"/>
</dbReference>
<dbReference type="SUPFAM" id="SSF56281">
    <property type="entry name" value="Metallo-hydrolase/oxidoreductase"/>
    <property type="match status" value="1"/>
</dbReference>
<dbReference type="RefSeq" id="WP_120974527.1">
    <property type="nucleotide sequence ID" value="NZ_RBZM01000002.1"/>
</dbReference>
<comment type="catalytic activity">
    <reaction evidence="1">
        <text>3',5'-cyclic CMP + H2O = CMP + H(+)</text>
        <dbReference type="Rhea" id="RHEA:72675"/>
        <dbReference type="ChEBI" id="CHEBI:15377"/>
        <dbReference type="ChEBI" id="CHEBI:15378"/>
        <dbReference type="ChEBI" id="CHEBI:58003"/>
        <dbReference type="ChEBI" id="CHEBI:60377"/>
    </reaction>
    <physiologicalReaction direction="left-to-right" evidence="1">
        <dbReference type="Rhea" id="RHEA:72676"/>
    </physiologicalReaction>
</comment>
<dbReference type="PANTHER" id="PTHR42663">
    <property type="entry name" value="HYDROLASE C777.06C-RELATED-RELATED"/>
    <property type="match status" value="1"/>
</dbReference>
<dbReference type="InterPro" id="IPR001279">
    <property type="entry name" value="Metallo-B-lactamas"/>
</dbReference>
<comment type="catalytic activity">
    <reaction evidence="3">
        <text>3',5'-cyclic UMP + H2O = UMP + H(+)</text>
        <dbReference type="Rhea" id="RHEA:70575"/>
        <dbReference type="ChEBI" id="CHEBI:15377"/>
        <dbReference type="ChEBI" id="CHEBI:15378"/>
        <dbReference type="ChEBI" id="CHEBI:57865"/>
        <dbReference type="ChEBI" id="CHEBI:184387"/>
    </reaction>
    <physiologicalReaction direction="left-to-right" evidence="3">
        <dbReference type="Rhea" id="RHEA:70576"/>
    </physiologicalReaction>
</comment>
<organism evidence="5 6">
    <name type="scientific">Cohnella endophytica</name>
    <dbReference type="NCBI Taxonomy" id="2419778"/>
    <lineage>
        <taxon>Bacteria</taxon>
        <taxon>Bacillati</taxon>
        <taxon>Bacillota</taxon>
        <taxon>Bacilli</taxon>
        <taxon>Bacillales</taxon>
        <taxon>Paenibacillaceae</taxon>
        <taxon>Cohnella</taxon>
    </lineage>
</organism>
<feature type="domain" description="Metallo-beta-lactamase" evidence="4">
    <location>
        <begin position="36"/>
        <end position="229"/>
    </location>
</feature>
<dbReference type="InterPro" id="IPR036866">
    <property type="entry name" value="RibonucZ/Hydroxyglut_hydro"/>
</dbReference>
<evidence type="ECO:0000313" key="5">
    <source>
        <dbReference type="EMBL" id="RKP56911.1"/>
    </source>
</evidence>
<keyword evidence="6" id="KW-1185">Reference proteome</keyword>
<dbReference type="SMART" id="SM00849">
    <property type="entry name" value="Lactamase_B"/>
    <property type="match status" value="1"/>
</dbReference>
<dbReference type="Proteomes" id="UP000282076">
    <property type="component" value="Unassembled WGS sequence"/>
</dbReference>
<accession>A0A494Y3N8</accession>
<name>A0A494Y3N8_9BACL</name>
<dbReference type="EMBL" id="RBZM01000002">
    <property type="protein sequence ID" value="RKP56911.1"/>
    <property type="molecule type" value="Genomic_DNA"/>
</dbReference>
<dbReference type="Gene3D" id="3.60.15.10">
    <property type="entry name" value="Ribonuclease Z/Hydroxyacylglutathione hydrolase-like"/>
    <property type="match status" value="1"/>
</dbReference>
<dbReference type="OrthoDB" id="9800940at2"/>
<evidence type="ECO:0000256" key="2">
    <source>
        <dbReference type="ARBA" id="ARBA00034301"/>
    </source>
</evidence>
<keyword evidence="5" id="KW-0378">Hydrolase</keyword>
<gene>
    <name evidence="5" type="ORF">D7Z26_02675</name>
</gene>